<accession>A0A9N9WUP4</accession>
<keyword evidence="1" id="KW-0812">Transmembrane</keyword>
<reference evidence="2" key="2">
    <citation type="submission" date="2022-10" db="EMBL/GenBank/DDBJ databases">
        <authorList>
            <consortium name="ENA_rothamsted_submissions"/>
            <consortium name="culmorum"/>
            <person name="King R."/>
        </authorList>
    </citation>
    <scope>NUCLEOTIDE SEQUENCE</scope>
</reference>
<gene>
    <name evidence="2" type="ORF">CHIRRI_LOCUS9614</name>
</gene>
<feature type="transmembrane region" description="Helical" evidence="1">
    <location>
        <begin position="6"/>
        <end position="25"/>
    </location>
</feature>
<keyword evidence="1" id="KW-0472">Membrane</keyword>
<dbReference type="AlphaFoldDB" id="A0A9N9WUP4"/>
<evidence type="ECO:0000313" key="3">
    <source>
        <dbReference type="Proteomes" id="UP001153620"/>
    </source>
</evidence>
<dbReference type="EMBL" id="OU895879">
    <property type="protein sequence ID" value="CAG9806760.1"/>
    <property type="molecule type" value="Genomic_DNA"/>
</dbReference>
<organism evidence="2 3">
    <name type="scientific">Chironomus riparius</name>
    <dbReference type="NCBI Taxonomy" id="315576"/>
    <lineage>
        <taxon>Eukaryota</taxon>
        <taxon>Metazoa</taxon>
        <taxon>Ecdysozoa</taxon>
        <taxon>Arthropoda</taxon>
        <taxon>Hexapoda</taxon>
        <taxon>Insecta</taxon>
        <taxon>Pterygota</taxon>
        <taxon>Neoptera</taxon>
        <taxon>Endopterygota</taxon>
        <taxon>Diptera</taxon>
        <taxon>Nematocera</taxon>
        <taxon>Chironomoidea</taxon>
        <taxon>Chironomidae</taxon>
        <taxon>Chironominae</taxon>
        <taxon>Chironomus</taxon>
    </lineage>
</organism>
<dbReference type="Proteomes" id="UP001153620">
    <property type="component" value="Chromosome 3"/>
</dbReference>
<evidence type="ECO:0000256" key="1">
    <source>
        <dbReference type="SAM" id="Phobius"/>
    </source>
</evidence>
<proteinExistence type="predicted"/>
<name>A0A9N9WUP4_9DIPT</name>
<reference evidence="2" key="1">
    <citation type="submission" date="2022-01" db="EMBL/GenBank/DDBJ databases">
        <authorList>
            <person name="King R."/>
        </authorList>
    </citation>
    <scope>NUCLEOTIDE SEQUENCE</scope>
</reference>
<protein>
    <submittedName>
        <fullName evidence="2">Uncharacterized protein</fullName>
    </submittedName>
</protein>
<evidence type="ECO:0000313" key="2">
    <source>
        <dbReference type="EMBL" id="CAG9806760.1"/>
    </source>
</evidence>
<sequence length="101" mass="11633">MNEYSPLMFYLFTLVVCLGILLKTFKGVCKDEDMESSNLDFHGAQRSLERPQPGIFTIRLDPPIIDQNCDDKPPSYESLTQPPKYETVKEDFFEYPSGNCE</sequence>
<keyword evidence="1" id="KW-1133">Transmembrane helix</keyword>
<keyword evidence="3" id="KW-1185">Reference proteome</keyword>